<dbReference type="Proteomes" id="UP000759537">
    <property type="component" value="Unassembled WGS sequence"/>
</dbReference>
<evidence type="ECO:0000313" key="2">
    <source>
        <dbReference type="EMBL" id="KAF8486891.1"/>
    </source>
</evidence>
<keyword evidence="3" id="KW-1185">Reference proteome</keyword>
<evidence type="ECO:0000256" key="1">
    <source>
        <dbReference type="SAM" id="MobiDB-lite"/>
    </source>
</evidence>
<feature type="region of interest" description="Disordered" evidence="1">
    <location>
        <begin position="29"/>
        <end position="54"/>
    </location>
</feature>
<name>A0A9P5TE00_9AGAM</name>
<dbReference type="Pfam" id="PF08589">
    <property type="entry name" value="ATG43"/>
    <property type="match status" value="1"/>
</dbReference>
<dbReference type="AlphaFoldDB" id="A0A9P5TE00"/>
<dbReference type="InterPro" id="IPR013898">
    <property type="entry name" value="Atg43"/>
</dbReference>
<dbReference type="PANTHER" id="PTHR38699:SF1">
    <property type="entry name" value="MITOPHAGY RECEPTOR ATG43"/>
    <property type="match status" value="1"/>
</dbReference>
<dbReference type="EMBL" id="WHVB01000001">
    <property type="protein sequence ID" value="KAF8486891.1"/>
    <property type="molecule type" value="Genomic_DNA"/>
</dbReference>
<proteinExistence type="predicted"/>
<reference evidence="2" key="1">
    <citation type="submission" date="2019-10" db="EMBL/GenBank/DDBJ databases">
        <authorList>
            <consortium name="DOE Joint Genome Institute"/>
            <person name="Kuo A."/>
            <person name="Miyauchi S."/>
            <person name="Kiss E."/>
            <person name="Drula E."/>
            <person name="Kohler A."/>
            <person name="Sanchez-Garcia M."/>
            <person name="Andreopoulos B."/>
            <person name="Barry K.W."/>
            <person name="Bonito G."/>
            <person name="Buee M."/>
            <person name="Carver A."/>
            <person name="Chen C."/>
            <person name="Cichocki N."/>
            <person name="Clum A."/>
            <person name="Culley D."/>
            <person name="Crous P.W."/>
            <person name="Fauchery L."/>
            <person name="Girlanda M."/>
            <person name="Hayes R."/>
            <person name="Keri Z."/>
            <person name="LaButti K."/>
            <person name="Lipzen A."/>
            <person name="Lombard V."/>
            <person name="Magnuson J."/>
            <person name="Maillard F."/>
            <person name="Morin E."/>
            <person name="Murat C."/>
            <person name="Nolan M."/>
            <person name="Ohm R."/>
            <person name="Pangilinan J."/>
            <person name="Pereira M."/>
            <person name="Perotto S."/>
            <person name="Peter M."/>
            <person name="Riley R."/>
            <person name="Sitrit Y."/>
            <person name="Stielow B."/>
            <person name="Szollosi G."/>
            <person name="Zifcakova L."/>
            <person name="Stursova M."/>
            <person name="Spatafora J.W."/>
            <person name="Tedersoo L."/>
            <person name="Vaario L.-M."/>
            <person name="Yamada A."/>
            <person name="Yan M."/>
            <person name="Wang P."/>
            <person name="Xu J."/>
            <person name="Bruns T."/>
            <person name="Baldrian P."/>
            <person name="Vilgalys R."/>
            <person name="Henrissat B."/>
            <person name="Grigoriev I.V."/>
            <person name="Hibbett D."/>
            <person name="Nagy L.G."/>
            <person name="Martin F.M."/>
        </authorList>
    </citation>
    <scope>NUCLEOTIDE SEQUENCE</scope>
    <source>
        <strain evidence="2">Prilba</strain>
    </source>
</reference>
<dbReference type="GO" id="GO:0140580">
    <property type="term" value="F:mitochondrion autophagosome adaptor activity"/>
    <property type="evidence" value="ECO:0007669"/>
    <property type="project" value="InterPro"/>
</dbReference>
<dbReference type="GO" id="GO:0000423">
    <property type="term" value="P:mitophagy"/>
    <property type="evidence" value="ECO:0007669"/>
    <property type="project" value="InterPro"/>
</dbReference>
<organism evidence="2 3">
    <name type="scientific">Russula ochroleuca</name>
    <dbReference type="NCBI Taxonomy" id="152965"/>
    <lineage>
        <taxon>Eukaryota</taxon>
        <taxon>Fungi</taxon>
        <taxon>Dikarya</taxon>
        <taxon>Basidiomycota</taxon>
        <taxon>Agaricomycotina</taxon>
        <taxon>Agaricomycetes</taxon>
        <taxon>Russulales</taxon>
        <taxon>Russulaceae</taxon>
        <taxon>Russula</taxon>
    </lineage>
</organism>
<dbReference type="PANTHER" id="PTHR38699">
    <property type="entry name" value="CHROMOSOME 1, WHOLE GENOME SHOTGUN SEQUENCE"/>
    <property type="match status" value="1"/>
</dbReference>
<comment type="caution">
    <text evidence="2">The sequence shown here is derived from an EMBL/GenBank/DDBJ whole genome shotgun (WGS) entry which is preliminary data.</text>
</comment>
<protein>
    <submittedName>
        <fullName evidence="2">Uncharacterized protein</fullName>
    </submittedName>
</protein>
<gene>
    <name evidence="2" type="ORF">DFH94DRAFT_701451</name>
</gene>
<reference evidence="2" key="2">
    <citation type="journal article" date="2020" name="Nat. Commun.">
        <title>Large-scale genome sequencing of mycorrhizal fungi provides insights into the early evolution of symbiotic traits.</title>
        <authorList>
            <person name="Miyauchi S."/>
            <person name="Kiss E."/>
            <person name="Kuo A."/>
            <person name="Drula E."/>
            <person name="Kohler A."/>
            <person name="Sanchez-Garcia M."/>
            <person name="Morin E."/>
            <person name="Andreopoulos B."/>
            <person name="Barry K.W."/>
            <person name="Bonito G."/>
            <person name="Buee M."/>
            <person name="Carver A."/>
            <person name="Chen C."/>
            <person name="Cichocki N."/>
            <person name="Clum A."/>
            <person name="Culley D."/>
            <person name="Crous P.W."/>
            <person name="Fauchery L."/>
            <person name="Girlanda M."/>
            <person name="Hayes R.D."/>
            <person name="Keri Z."/>
            <person name="LaButti K."/>
            <person name="Lipzen A."/>
            <person name="Lombard V."/>
            <person name="Magnuson J."/>
            <person name="Maillard F."/>
            <person name="Murat C."/>
            <person name="Nolan M."/>
            <person name="Ohm R.A."/>
            <person name="Pangilinan J."/>
            <person name="Pereira M.F."/>
            <person name="Perotto S."/>
            <person name="Peter M."/>
            <person name="Pfister S."/>
            <person name="Riley R."/>
            <person name="Sitrit Y."/>
            <person name="Stielow J.B."/>
            <person name="Szollosi G."/>
            <person name="Zifcakova L."/>
            <person name="Stursova M."/>
            <person name="Spatafora J.W."/>
            <person name="Tedersoo L."/>
            <person name="Vaario L.M."/>
            <person name="Yamada A."/>
            <person name="Yan M."/>
            <person name="Wang P."/>
            <person name="Xu J."/>
            <person name="Bruns T."/>
            <person name="Baldrian P."/>
            <person name="Vilgalys R."/>
            <person name="Dunand C."/>
            <person name="Henrissat B."/>
            <person name="Grigoriev I.V."/>
            <person name="Hibbett D."/>
            <person name="Nagy L.G."/>
            <person name="Martin F.M."/>
        </authorList>
    </citation>
    <scope>NUCLEOTIDE SEQUENCE</scope>
    <source>
        <strain evidence="2">Prilba</strain>
    </source>
</reference>
<evidence type="ECO:0000313" key="3">
    <source>
        <dbReference type="Proteomes" id="UP000759537"/>
    </source>
</evidence>
<accession>A0A9P5TE00</accession>
<dbReference type="OrthoDB" id="2430343at2759"/>
<sequence>MSKQQHWHEGSRADYITSLALSRSHAESHGRFFPSHSRPNHNHHDNAHTSKHMPKRLQHSAIPDLRFEPTYLAKLSTAGSDWKSIAWITVRDHAISPLLQGVLWGTASVFMRPLLRSLMWWRYPGDISQPQKEGSVAGWLRQWARSLFPHSRLGSSSGIR</sequence>